<organism evidence="1">
    <name type="scientific">Hemiselmis tepida</name>
    <dbReference type="NCBI Taxonomy" id="464990"/>
    <lineage>
        <taxon>Eukaryota</taxon>
        <taxon>Cryptophyceae</taxon>
        <taxon>Cryptomonadales</taxon>
        <taxon>Hemiselmidaceae</taxon>
        <taxon>Hemiselmis</taxon>
    </lineage>
</organism>
<dbReference type="EMBL" id="HBFN01033110">
    <property type="protein sequence ID" value="CAD8805496.1"/>
    <property type="molecule type" value="Transcribed_RNA"/>
</dbReference>
<name>A0A7S0WC03_9CRYP</name>
<proteinExistence type="predicted"/>
<sequence>MFGDIRQLQELIGMGPPFLRDWVSADEPSASRDWSYPVRDSDGATQCYEFESIYLQSPDTQQYGCRGQFSGSVFRRVDPTPSGRSVCGKRDWGSGELVNGCAPNLS</sequence>
<accession>A0A7S0WC03</accession>
<gene>
    <name evidence="1" type="ORF">HTEP1355_LOCUS19175</name>
</gene>
<evidence type="ECO:0000313" key="1">
    <source>
        <dbReference type="EMBL" id="CAD8805496.1"/>
    </source>
</evidence>
<dbReference type="AlphaFoldDB" id="A0A7S0WC03"/>
<reference evidence="1" key="1">
    <citation type="submission" date="2021-01" db="EMBL/GenBank/DDBJ databases">
        <authorList>
            <person name="Corre E."/>
            <person name="Pelletier E."/>
            <person name="Niang G."/>
            <person name="Scheremetjew M."/>
            <person name="Finn R."/>
            <person name="Kale V."/>
            <person name="Holt S."/>
            <person name="Cochrane G."/>
            <person name="Meng A."/>
            <person name="Brown T."/>
            <person name="Cohen L."/>
        </authorList>
    </citation>
    <scope>NUCLEOTIDE SEQUENCE</scope>
    <source>
        <strain evidence="1">CCMP443</strain>
    </source>
</reference>
<protein>
    <submittedName>
        <fullName evidence="1">Uncharacterized protein</fullName>
    </submittedName>
</protein>